<comment type="caution">
    <text evidence="8">The sequence shown here is derived from an EMBL/GenBank/DDBJ whole genome shotgun (WGS) entry which is preliminary data.</text>
</comment>
<dbReference type="AlphaFoldDB" id="A0A8B6CLW2"/>
<gene>
    <name evidence="8" type="ORF">MGAL_10B014095</name>
</gene>
<evidence type="ECO:0000256" key="1">
    <source>
        <dbReference type="ARBA" id="ARBA00007951"/>
    </source>
</evidence>
<comment type="similarity">
    <text evidence="1">Belongs to the glycosyl hydrolase 29 family.</text>
</comment>
<proteinExistence type="inferred from homology"/>
<feature type="transmembrane region" description="Helical" evidence="6">
    <location>
        <begin position="6"/>
        <end position="28"/>
    </location>
</feature>
<dbReference type="InterPro" id="IPR000933">
    <property type="entry name" value="Glyco_hydro_29"/>
</dbReference>
<evidence type="ECO:0000259" key="7">
    <source>
        <dbReference type="Pfam" id="PF01120"/>
    </source>
</evidence>
<reference evidence="8" key="1">
    <citation type="submission" date="2018-11" db="EMBL/GenBank/DDBJ databases">
        <authorList>
            <person name="Alioto T."/>
            <person name="Alioto T."/>
        </authorList>
    </citation>
    <scope>NUCLEOTIDE SEQUENCE</scope>
</reference>
<keyword evidence="5" id="KW-0326">Glycosidase</keyword>
<dbReference type="OrthoDB" id="6039950at2759"/>
<keyword evidence="4" id="KW-0378">Hydrolase</keyword>
<dbReference type="InterPro" id="IPR057739">
    <property type="entry name" value="Glyco_hydro_29_N"/>
</dbReference>
<evidence type="ECO:0000256" key="6">
    <source>
        <dbReference type="SAM" id="Phobius"/>
    </source>
</evidence>
<evidence type="ECO:0000256" key="3">
    <source>
        <dbReference type="ARBA" id="ARBA00022729"/>
    </source>
</evidence>
<dbReference type="GO" id="GO:0006004">
    <property type="term" value="P:fucose metabolic process"/>
    <property type="evidence" value="ECO:0007669"/>
    <property type="project" value="TreeGrafter"/>
</dbReference>
<keyword evidence="3" id="KW-0732">Signal</keyword>
<dbReference type="GO" id="GO:0016139">
    <property type="term" value="P:glycoside catabolic process"/>
    <property type="evidence" value="ECO:0007669"/>
    <property type="project" value="TreeGrafter"/>
</dbReference>
<keyword evidence="6" id="KW-1133">Transmembrane helix</keyword>
<dbReference type="EC" id="3.2.1.51" evidence="2"/>
<evidence type="ECO:0000313" key="9">
    <source>
        <dbReference type="Proteomes" id="UP000596742"/>
    </source>
</evidence>
<evidence type="ECO:0000256" key="4">
    <source>
        <dbReference type="ARBA" id="ARBA00022801"/>
    </source>
</evidence>
<dbReference type="PANTHER" id="PTHR10030">
    <property type="entry name" value="ALPHA-L-FUCOSIDASE"/>
    <property type="match status" value="1"/>
</dbReference>
<feature type="domain" description="Glycoside hydrolase family 29 N-terminal" evidence="7">
    <location>
        <begin position="30"/>
        <end position="107"/>
    </location>
</feature>
<dbReference type="Pfam" id="PF01120">
    <property type="entry name" value="Alpha_L_fucos"/>
    <property type="match status" value="1"/>
</dbReference>
<dbReference type="GO" id="GO:0004560">
    <property type="term" value="F:alpha-L-fucosidase activity"/>
    <property type="evidence" value="ECO:0007669"/>
    <property type="project" value="UniProtKB-EC"/>
</dbReference>
<accession>A0A8B6CLW2</accession>
<dbReference type="GO" id="GO:0005764">
    <property type="term" value="C:lysosome"/>
    <property type="evidence" value="ECO:0007669"/>
    <property type="project" value="TreeGrafter"/>
</dbReference>
<keyword evidence="6" id="KW-0472">Membrane</keyword>
<dbReference type="InterPro" id="IPR017853">
    <property type="entry name" value="GH"/>
</dbReference>
<dbReference type="Gene3D" id="3.20.20.80">
    <property type="entry name" value="Glycosidases"/>
    <property type="match status" value="1"/>
</dbReference>
<organism evidence="8 9">
    <name type="scientific">Mytilus galloprovincialis</name>
    <name type="common">Mediterranean mussel</name>
    <dbReference type="NCBI Taxonomy" id="29158"/>
    <lineage>
        <taxon>Eukaryota</taxon>
        <taxon>Metazoa</taxon>
        <taxon>Spiralia</taxon>
        <taxon>Lophotrochozoa</taxon>
        <taxon>Mollusca</taxon>
        <taxon>Bivalvia</taxon>
        <taxon>Autobranchia</taxon>
        <taxon>Pteriomorphia</taxon>
        <taxon>Mytilida</taxon>
        <taxon>Mytiloidea</taxon>
        <taxon>Mytilidae</taxon>
        <taxon>Mytilinae</taxon>
        <taxon>Mytilus</taxon>
    </lineage>
</organism>
<evidence type="ECO:0000313" key="8">
    <source>
        <dbReference type="EMBL" id="VDI06081.1"/>
    </source>
</evidence>
<sequence>MESEVVVGVVDCIVHVILRYMFPIFYLFSYSPTKDTVVTNDRFGHDCKCKHGSYKTCRDRFNPGVLQKFKWENSMTIDKHSWGYRRNSNIEDYLSVHDIISVFASTIRQVE</sequence>
<name>A0A8B6CLW2_MYTGA</name>
<dbReference type="EMBL" id="UYJE01001896">
    <property type="protein sequence ID" value="VDI06081.1"/>
    <property type="molecule type" value="Genomic_DNA"/>
</dbReference>
<evidence type="ECO:0000256" key="2">
    <source>
        <dbReference type="ARBA" id="ARBA00012662"/>
    </source>
</evidence>
<keyword evidence="9" id="KW-1185">Reference proteome</keyword>
<dbReference type="SUPFAM" id="SSF51445">
    <property type="entry name" value="(Trans)glycosidases"/>
    <property type="match status" value="1"/>
</dbReference>
<evidence type="ECO:0000256" key="5">
    <source>
        <dbReference type="ARBA" id="ARBA00023295"/>
    </source>
</evidence>
<dbReference type="PANTHER" id="PTHR10030:SF37">
    <property type="entry name" value="ALPHA-L-FUCOSIDASE-RELATED"/>
    <property type="match status" value="1"/>
</dbReference>
<dbReference type="Proteomes" id="UP000596742">
    <property type="component" value="Unassembled WGS sequence"/>
</dbReference>
<keyword evidence="6" id="KW-0812">Transmembrane</keyword>
<protein>
    <recommendedName>
        <fullName evidence="2">alpha-L-fucosidase</fullName>
        <ecNumber evidence="2">3.2.1.51</ecNumber>
    </recommendedName>
</protein>